<keyword evidence="7" id="KW-0732">Signal</keyword>
<keyword evidence="2 6" id="KW-0812">Transmembrane</keyword>
<accession>A0AAN9VW09</accession>
<feature type="transmembrane region" description="Helical" evidence="6">
    <location>
        <begin position="170"/>
        <end position="193"/>
    </location>
</feature>
<dbReference type="PANTHER" id="PTHR46953">
    <property type="entry name" value="G-PROTEIN COUPLED RECEPTOR MTH-LIKE 1-RELATED"/>
    <property type="match status" value="1"/>
</dbReference>
<feature type="chain" id="PRO_5042826564" description="G-protein coupled receptors family 2 profile 2 domain-containing protein" evidence="7">
    <location>
        <begin position="40"/>
        <end position="486"/>
    </location>
</feature>
<feature type="transmembrane region" description="Helical" evidence="6">
    <location>
        <begin position="369"/>
        <end position="389"/>
    </location>
</feature>
<dbReference type="PRINTS" id="PR00249">
    <property type="entry name" value="GPCRSECRETIN"/>
</dbReference>
<dbReference type="Gene3D" id="1.20.1070.10">
    <property type="entry name" value="Rhodopsin 7-helix transmembrane proteins"/>
    <property type="match status" value="1"/>
</dbReference>
<evidence type="ECO:0000256" key="7">
    <source>
        <dbReference type="SAM" id="SignalP"/>
    </source>
</evidence>
<reference evidence="9 10" key="1">
    <citation type="submission" date="2024-03" db="EMBL/GenBank/DDBJ databases">
        <title>The genome assembly and annotation of the cricket Gryllus longicercus Weissman &amp; Gray.</title>
        <authorList>
            <person name="Szrajer S."/>
            <person name="Gray D."/>
            <person name="Ylla G."/>
        </authorList>
    </citation>
    <scope>NUCLEOTIDE SEQUENCE [LARGE SCALE GENOMIC DNA]</scope>
    <source>
        <strain evidence="9">DAG 2021-001</strain>
        <tissue evidence="9">Whole body minus gut</tissue>
    </source>
</reference>
<dbReference type="GO" id="GO:0004930">
    <property type="term" value="F:G protein-coupled receptor activity"/>
    <property type="evidence" value="ECO:0007669"/>
    <property type="project" value="InterPro"/>
</dbReference>
<feature type="transmembrane region" description="Helical" evidence="6">
    <location>
        <begin position="275"/>
        <end position="295"/>
    </location>
</feature>
<keyword evidence="4 6" id="KW-0472">Membrane</keyword>
<evidence type="ECO:0000256" key="6">
    <source>
        <dbReference type="SAM" id="Phobius"/>
    </source>
</evidence>
<feature type="signal peptide" evidence="7">
    <location>
        <begin position="1"/>
        <end position="39"/>
    </location>
</feature>
<dbReference type="Pfam" id="PF00002">
    <property type="entry name" value="7tm_2"/>
    <property type="match status" value="1"/>
</dbReference>
<keyword evidence="3 6" id="KW-1133">Transmembrane helix</keyword>
<dbReference type="InterPro" id="IPR000832">
    <property type="entry name" value="GPCR_2_secretin-like"/>
</dbReference>
<evidence type="ECO:0000313" key="10">
    <source>
        <dbReference type="Proteomes" id="UP001378592"/>
    </source>
</evidence>
<keyword evidence="10" id="KW-1185">Reference proteome</keyword>
<comment type="subcellular location">
    <subcellularLocation>
        <location evidence="1">Membrane</location>
        <topology evidence="1">Multi-pass membrane protein</topology>
    </subcellularLocation>
</comment>
<dbReference type="InterPro" id="IPR017981">
    <property type="entry name" value="GPCR_2-like_7TM"/>
</dbReference>
<protein>
    <recommendedName>
        <fullName evidence="8">G-protein coupled receptors family 2 profile 2 domain-containing protein</fullName>
    </recommendedName>
</protein>
<feature type="domain" description="G-protein coupled receptors family 2 profile 2" evidence="8">
    <location>
        <begin position="168"/>
        <end position="419"/>
    </location>
</feature>
<sequence length="486" mass="54108">MVPRAALAARKTSRSARSPALCVAVLLAALCASLPAALARPPGEDSDEGTSTTTDTAASELDALVPAPPGRCCPSGLLRPQKAPCADWPQHAPLRCAQGYYRLEPGKYEEDRFRVDDAGRLLFGEGRDPVEPSDFCLGTVVLSDNETEDTALVCFHPMEDWTPYPRTRNLVNGVCLSVSVAFLVITLLVYAALPELHDLDGRVIMSYLASLAIADLVLAVLQFHGHHLSHVACVTQAFFLYFWLLAAFFWMNTVCFNVWRRTICLRLPLSERNLFTVYVLYGFGLPLLLLVVAIFTEHFPGSHLRPQFGVTKCWFEEEMASWAYFYGPVAVLLACNMVFFIWSVWSLWHDYTHIQVDTKLRSLRCKCCLYLKLAVLMGISWIFEIISFIAGDWPFFTYVTDVLNSLQGLLIFVLLVATRRRVLRLLVKRRPYGLAPPERWAEGPDDESEAMLPEEEPAQLGGSPLPRMPCPADASERAGAAAASRG</sequence>
<dbReference type="EMBL" id="JAZDUA010000021">
    <property type="protein sequence ID" value="KAK7872659.1"/>
    <property type="molecule type" value="Genomic_DNA"/>
</dbReference>
<feature type="region of interest" description="Disordered" evidence="5">
    <location>
        <begin position="437"/>
        <end position="486"/>
    </location>
</feature>
<dbReference type="InterPro" id="IPR052808">
    <property type="entry name" value="GPCR_Mth-like"/>
</dbReference>
<comment type="caution">
    <text evidence="9">The sequence shown here is derived from an EMBL/GenBank/DDBJ whole genome shotgun (WGS) entry which is preliminary data.</text>
</comment>
<feature type="compositionally biased region" description="Acidic residues" evidence="5">
    <location>
        <begin position="443"/>
        <end position="457"/>
    </location>
</feature>
<gene>
    <name evidence="9" type="ORF">R5R35_002654</name>
</gene>
<evidence type="ECO:0000259" key="8">
    <source>
        <dbReference type="PROSITE" id="PS50261"/>
    </source>
</evidence>
<feature type="transmembrane region" description="Helical" evidence="6">
    <location>
        <begin position="395"/>
        <end position="418"/>
    </location>
</feature>
<feature type="compositionally biased region" description="Low complexity" evidence="5">
    <location>
        <begin position="477"/>
        <end position="486"/>
    </location>
</feature>
<dbReference type="PROSITE" id="PS50261">
    <property type="entry name" value="G_PROTEIN_RECEP_F2_4"/>
    <property type="match status" value="1"/>
</dbReference>
<evidence type="ECO:0000313" key="9">
    <source>
        <dbReference type="EMBL" id="KAK7872659.1"/>
    </source>
</evidence>
<dbReference type="GO" id="GO:0007166">
    <property type="term" value="P:cell surface receptor signaling pathway"/>
    <property type="evidence" value="ECO:0007669"/>
    <property type="project" value="InterPro"/>
</dbReference>
<dbReference type="PANTHER" id="PTHR46953:SF1">
    <property type="entry name" value="G-PROTEIN COUPLED RECEPTOR MTH-LIKE 1-RELATED"/>
    <property type="match status" value="1"/>
</dbReference>
<feature type="transmembrane region" description="Helical" evidence="6">
    <location>
        <begin position="237"/>
        <end position="259"/>
    </location>
</feature>
<name>A0AAN9VW09_9ORTH</name>
<feature type="transmembrane region" description="Helical" evidence="6">
    <location>
        <begin position="324"/>
        <end position="348"/>
    </location>
</feature>
<dbReference type="CDD" id="cd15039">
    <property type="entry name" value="7tmB3_Methuselah-like"/>
    <property type="match status" value="1"/>
</dbReference>
<dbReference type="AlphaFoldDB" id="A0AAN9VW09"/>
<evidence type="ECO:0000256" key="3">
    <source>
        <dbReference type="ARBA" id="ARBA00022989"/>
    </source>
</evidence>
<evidence type="ECO:0000256" key="2">
    <source>
        <dbReference type="ARBA" id="ARBA00022692"/>
    </source>
</evidence>
<evidence type="ECO:0000256" key="4">
    <source>
        <dbReference type="ARBA" id="ARBA00023136"/>
    </source>
</evidence>
<proteinExistence type="predicted"/>
<feature type="transmembrane region" description="Helical" evidence="6">
    <location>
        <begin position="205"/>
        <end position="225"/>
    </location>
</feature>
<organism evidence="9 10">
    <name type="scientific">Gryllus longicercus</name>
    <dbReference type="NCBI Taxonomy" id="2509291"/>
    <lineage>
        <taxon>Eukaryota</taxon>
        <taxon>Metazoa</taxon>
        <taxon>Ecdysozoa</taxon>
        <taxon>Arthropoda</taxon>
        <taxon>Hexapoda</taxon>
        <taxon>Insecta</taxon>
        <taxon>Pterygota</taxon>
        <taxon>Neoptera</taxon>
        <taxon>Polyneoptera</taxon>
        <taxon>Orthoptera</taxon>
        <taxon>Ensifera</taxon>
        <taxon>Gryllidea</taxon>
        <taxon>Grylloidea</taxon>
        <taxon>Gryllidae</taxon>
        <taxon>Gryllinae</taxon>
        <taxon>Gryllus</taxon>
    </lineage>
</organism>
<evidence type="ECO:0000256" key="5">
    <source>
        <dbReference type="SAM" id="MobiDB-lite"/>
    </source>
</evidence>
<dbReference type="Proteomes" id="UP001378592">
    <property type="component" value="Unassembled WGS sequence"/>
</dbReference>
<evidence type="ECO:0000256" key="1">
    <source>
        <dbReference type="ARBA" id="ARBA00004141"/>
    </source>
</evidence>
<dbReference type="GO" id="GO:0016020">
    <property type="term" value="C:membrane"/>
    <property type="evidence" value="ECO:0007669"/>
    <property type="project" value="UniProtKB-SubCell"/>
</dbReference>